<dbReference type="Gene3D" id="3.30.450.40">
    <property type="match status" value="1"/>
</dbReference>
<dbReference type="SUPFAM" id="SSF55781">
    <property type="entry name" value="GAF domain-like"/>
    <property type="match status" value="1"/>
</dbReference>
<evidence type="ECO:0000256" key="1">
    <source>
        <dbReference type="ARBA" id="ARBA00022801"/>
    </source>
</evidence>
<organism evidence="7 8">
    <name type="scientific">Kitasatospora nipponensis</name>
    <dbReference type="NCBI Taxonomy" id="258049"/>
    <lineage>
        <taxon>Bacteria</taxon>
        <taxon>Bacillati</taxon>
        <taxon>Actinomycetota</taxon>
        <taxon>Actinomycetes</taxon>
        <taxon>Kitasatosporales</taxon>
        <taxon>Streptomycetaceae</taxon>
        <taxon>Kitasatospora</taxon>
    </lineage>
</organism>
<protein>
    <submittedName>
        <fullName evidence="7">SpoIIE family protein phosphatase</fullName>
    </submittedName>
</protein>
<evidence type="ECO:0000313" key="7">
    <source>
        <dbReference type="EMBL" id="GAA1243231.1"/>
    </source>
</evidence>
<dbReference type="SUPFAM" id="SSF55785">
    <property type="entry name" value="PYP-like sensor domain (PAS domain)"/>
    <property type="match status" value="1"/>
</dbReference>
<keyword evidence="1" id="KW-0378">Hydrolase</keyword>
<dbReference type="RefSeq" id="WP_344442874.1">
    <property type="nucleotide sequence ID" value="NZ_BAAALF010000063.1"/>
</dbReference>
<dbReference type="InterPro" id="IPR001932">
    <property type="entry name" value="PPM-type_phosphatase-like_dom"/>
</dbReference>
<dbReference type="InterPro" id="IPR035965">
    <property type="entry name" value="PAS-like_dom_sf"/>
</dbReference>
<dbReference type="SUPFAM" id="SSF81606">
    <property type="entry name" value="PP2C-like"/>
    <property type="match status" value="1"/>
</dbReference>
<dbReference type="PANTHER" id="PTHR43156:SF2">
    <property type="entry name" value="STAGE II SPORULATION PROTEIN E"/>
    <property type="match status" value="1"/>
</dbReference>
<evidence type="ECO:0000259" key="5">
    <source>
        <dbReference type="PROSITE" id="PS50921"/>
    </source>
</evidence>
<feature type="region of interest" description="Disordered" evidence="4">
    <location>
        <begin position="1"/>
        <end position="35"/>
    </location>
</feature>
<dbReference type="Gene3D" id="3.30.450.20">
    <property type="entry name" value="PAS domain"/>
    <property type="match status" value="1"/>
</dbReference>
<dbReference type="Gene3D" id="3.60.40.10">
    <property type="entry name" value="PPM-type phosphatase domain"/>
    <property type="match status" value="1"/>
</dbReference>
<dbReference type="SMART" id="SM01012">
    <property type="entry name" value="ANTAR"/>
    <property type="match status" value="1"/>
</dbReference>
<name>A0ABN1WAS5_9ACTN</name>
<dbReference type="InterPro" id="IPR036457">
    <property type="entry name" value="PPM-type-like_dom_sf"/>
</dbReference>
<feature type="region of interest" description="Disordered" evidence="4">
    <location>
        <begin position="84"/>
        <end position="120"/>
    </location>
</feature>
<keyword evidence="3" id="KW-0804">Transcription</keyword>
<evidence type="ECO:0000259" key="6">
    <source>
        <dbReference type="PROSITE" id="PS51746"/>
    </source>
</evidence>
<feature type="compositionally biased region" description="Low complexity" evidence="4">
    <location>
        <begin position="84"/>
        <end position="105"/>
    </location>
</feature>
<gene>
    <name evidence="7" type="ORF">GCM10009665_37560</name>
</gene>
<dbReference type="Proteomes" id="UP001500037">
    <property type="component" value="Unassembled WGS sequence"/>
</dbReference>
<evidence type="ECO:0000256" key="4">
    <source>
        <dbReference type="SAM" id="MobiDB-lite"/>
    </source>
</evidence>
<evidence type="ECO:0000256" key="2">
    <source>
        <dbReference type="ARBA" id="ARBA00023015"/>
    </source>
</evidence>
<feature type="domain" description="ANTAR" evidence="5">
    <location>
        <begin position="19"/>
        <end position="80"/>
    </location>
</feature>
<feature type="domain" description="PPM-type phosphatase" evidence="6">
    <location>
        <begin position="563"/>
        <end position="769"/>
    </location>
</feature>
<sequence>MTSEPQDAGGRRAEAGARPAAEPRELQELRDRLTEQHQVDLATGLLMARLGLAAPEASDRLASVAGSVGEQPEDVAADLLRTARTAGPTGSPTTGPTTPGTAPAPHDGDGSEASAEPDDARENLDEIAEALLYSGLKPLGACGLLLWRRVAADCLELVGGAGHSRLERAHWQWVSPLWEGPLRRAVAAGGELWLPDGPDGPDGPERLPGPSRDAARAVLPLRDARGGPLGVAVVCWPEPTGLTQEVQRQVGALVEVAAQVLTARERRARLDVGGQPSAPVLISLLDLLAHPALLLRRPVGGAAPLVEHLNRAARQVCSEPAGPGPRSLARVLPYACAPLAELLDLALDNQVPQIAPRVPTEHQPGEPGALVNVRILPVDPDHAAMLWHSGTLDHSFAVLRVAGSLGGLGAFEDDLTTGSSRWSEHSFTCFGLPPDTEPVPLAELGRLLDPADAAELARATRRLIGHQDEVSLVVRTQRPEGGIRRVQIVAEPLLTHGTLTGITGIFQDVTGRYHTEAALAATVDRLSDVQEQADTRHRLALQMQHAIVPEMPQPQRLPGLEVAARYRPAAQEYRVGGDWYDVLPLPDDRVMVAVGDLAGHGIEAATGMVALRNGLRGLALTGESPACLLTWLNELTLRTAGQPTATALCAIFEPGARRLTWSSAGHLPPLLLREGHAELLDSAHNILLGATAGATYRETTATLRAGDTLVLYTDGLVERRQTDLRQTLAQLSRAAQELATTDLSHLADRLLARATGDTEDDASLIALRIG</sequence>
<dbReference type="InterPro" id="IPR029016">
    <property type="entry name" value="GAF-like_dom_sf"/>
</dbReference>
<dbReference type="Pfam" id="PF03861">
    <property type="entry name" value="ANTAR"/>
    <property type="match status" value="1"/>
</dbReference>
<dbReference type="InterPro" id="IPR052016">
    <property type="entry name" value="Bact_Sigma-Reg"/>
</dbReference>
<keyword evidence="2" id="KW-0805">Transcription regulation</keyword>
<dbReference type="InterPro" id="IPR005561">
    <property type="entry name" value="ANTAR"/>
</dbReference>
<feature type="compositionally biased region" description="Basic and acidic residues" evidence="4">
    <location>
        <begin position="9"/>
        <end position="35"/>
    </location>
</feature>
<reference evidence="7 8" key="1">
    <citation type="journal article" date="2019" name="Int. J. Syst. Evol. Microbiol.">
        <title>The Global Catalogue of Microorganisms (GCM) 10K type strain sequencing project: providing services to taxonomists for standard genome sequencing and annotation.</title>
        <authorList>
            <consortium name="The Broad Institute Genomics Platform"/>
            <consortium name="The Broad Institute Genome Sequencing Center for Infectious Disease"/>
            <person name="Wu L."/>
            <person name="Ma J."/>
        </authorList>
    </citation>
    <scope>NUCLEOTIDE SEQUENCE [LARGE SCALE GENOMIC DNA]</scope>
    <source>
        <strain evidence="7 8">JCM 13004</strain>
    </source>
</reference>
<dbReference type="PROSITE" id="PS50921">
    <property type="entry name" value="ANTAR"/>
    <property type="match status" value="1"/>
</dbReference>
<proteinExistence type="predicted"/>
<dbReference type="InterPro" id="IPR036388">
    <property type="entry name" value="WH-like_DNA-bd_sf"/>
</dbReference>
<accession>A0ABN1WAS5</accession>
<dbReference type="EMBL" id="BAAALF010000063">
    <property type="protein sequence ID" value="GAA1243231.1"/>
    <property type="molecule type" value="Genomic_DNA"/>
</dbReference>
<evidence type="ECO:0000256" key="3">
    <source>
        <dbReference type="ARBA" id="ARBA00023163"/>
    </source>
</evidence>
<dbReference type="PANTHER" id="PTHR43156">
    <property type="entry name" value="STAGE II SPORULATION PROTEIN E-RELATED"/>
    <property type="match status" value="1"/>
</dbReference>
<evidence type="ECO:0000313" key="8">
    <source>
        <dbReference type="Proteomes" id="UP001500037"/>
    </source>
</evidence>
<comment type="caution">
    <text evidence="7">The sequence shown here is derived from an EMBL/GenBank/DDBJ whole genome shotgun (WGS) entry which is preliminary data.</text>
</comment>
<keyword evidence="8" id="KW-1185">Reference proteome</keyword>
<dbReference type="Pfam" id="PF07228">
    <property type="entry name" value="SpoIIE"/>
    <property type="match status" value="1"/>
</dbReference>
<dbReference type="Gene3D" id="1.10.10.10">
    <property type="entry name" value="Winged helix-like DNA-binding domain superfamily/Winged helix DNA-binding domain"/>
    <property type="match status" value="1"/>
</dbReference>
<dbReference type="PROSITE" id="PS51746">
    <property type="entry name" value="PPM_2"/>
    <property type="match status" value="1"/>
</dbReference>
<dbReference type="SMART" id="SM00331">
    <property type="entry name" value="PP2C_SIG"/>
    <property type="match status" value="1"/>
</dbReference>